<evidence type="ECO:0000313" key="1">
    <source>
        <dbReference type="EMBL" id="MBX07222.1"/>
    </source>
</evidence>
<dbReference type="EMBL" id="GGEC01026738">
    <property type="protein sequence ID" value="MBX07222.1"/>
    <property type="molecule type" value="Transcribed_RNA"/>
</dbReference>
<sequence length="63" mass="7151">MQACHLLQTRSNKGTTMTILLEDRQEVGNGSPHSHIQTHERIPLENVPQGFEGLLQKNYLQVL</sequence>
<organism evidence="1">
    <name type="scientific">Rhizophora mucronata</name>
    <name type="common">Asiatic mangrove</name>
    <dbReference type="NCBI Taxonomy" id="61149"/>
    <lineage>
        <taxon>Eukaryota</taxon>
        <taxon>Viridiplantae</taxon>
        <taxon>Streptophyta</taxon>
        <taxon>Embryophyta</taxon>
        <taxon>Tracheophyta</taxon>
        <taxon>Spermatophyta</taxon>
        <taxon>Magnoliopsida</taxon>
        <taxon>eudicotyledons</taxon>
        <taxon>Gunneridae</taxon>
        <taxon>Pentapetalae</taxon>
        <taxon>rosids</taxon>
        <taxon>fabids</taxon>
        <taxon>Malpighiales</taxon>
        <taxon>Rhizophoraceae</taxon>
        <taxon>Rhizophora</taxon>
    </lineage>
</organism>
<protein>
    <submittedName>
        <fullName evidence="1">Cleavage and polyadenylation specificity factor subunit 3-II isoform X1</fullName>
    </submittedName>
</protein>
<dbReference type="AlphaFoldDB" id="A0A2P2KNF5"/>
<accession>A0A2P2KNF5</accession>
<reference evidence="1" key="1">
    <citation type="submission" date="2018-02" db="EMBL/GenBank/DDBJ databases">
        <title>Rhizophora mucronata_Transcriptome.</title>
        <authorList>
            <person name="Meera S.P."/>
            <person name="Sreeshan A."/>
            <person name="Augustine A."/>
        </authorList>
    </citation>
    <scope>NUCLEOTIDE SEQUENCE</scope>
    <source>
        <tissue evidence="1">Leaf</tissue>
    </source>
</reference>
<name>A0A2P2KNF5_RHIMU</name>
<proteinExistence type="predicted"/>